<proteinExistence type="inferred from homology"/>
<dbReference type="OrthoDB" id="321327at2"/>
<evidence type="ECO:0000313" key="7">
    <source>
        <dbReference type="Proteomes" id="UP000265798"/>
    </source>
</evidence>
<dbReference type="InterPro" id="IPR014710">
    <property type="entry name" value="RmlC-like_jellyroll"/>
</dbReference>
<dbReference type="CDD" id="cd02910">
    <property type="entry name" value="cupin_Yhhw_N"/>
    <property type="match status" value="1"/>
</dbReference>
<keyword evidence="2" id="KW-0479">Metal-binding</keyword>
<organism evidence="6 7">
    <name type="scientific">Leptospira stimsonii</name>
    <dbReference type="NCBI Taxonomy" id="2202203"/>
    <lineage>
        <taxon>Bacteria</taxon>
        <taxon>Pseudomonadati</taxon>
        <taxon>Spirochaetota</taxon>
        <taxon>Spirochaetia</taxon>
        <taxon>Leptospirales</taxon>
        <taxon>Leptospiraceae</taxon>
        <taxon>Leptospira</taxon>
    </lineage>
</organism>
<dbReference type="Pfam" id="PF02678">
    <property type="entry name" value="Pirin"/>
    <property type="match status" value="1"/>
</dbReference>
<dbReference type="SUPFAM" id="SSF51182">
    <property type="entry name" value="RmlC-like cupins"/>
    <property type="match status" value="1"/>
</dbReference>
<feature type="domain" description="Pirin N-terminal" evidence="4">
    <location>
        <begin position="11"/>
        <end position="120"/>
    </location>
</feature>
<dbReference type="InterPro" id="IPR012093">
    <property type="entry name" value="Pirin"/>
</dbReference>
<dbReference type="Gene3D" id="2.60.120.10">
    <property type="entry name" value="Jelly Rolls"/>
    <property type="match status" value="2"/>
</dbReference>
<dbReference type="Proteomes" id="UP000265798">
    <property type="component" value="Unassembled WGS sequence"/>
</dbReference>
<feature type="binding site" evidence="2">
    <location>
        <position position="60"/>
    </location>
    <ligand>
        <name>Fe cation</name>
        <dbReference type="ChEBI" id="CHEBI:24875"/>
    </ligand>
</feature>
<feature type="binding site" evidence="2">
    <location>
        <position position="102"/>
    </location>
    <ligand>
        <name>Fe cation</name>
        <dbReference type="ChEBI" id="CHEBI:24875"/>
    </ligand>
</feature>
<evidence type="ECO:0000259" key="4">
    <source>
        <dbReference type="Pfam" id="PF02678"/>
    </source>
</evidence>
<dbReference type="InterPro" id="IPR003829">
    <property type="entry name" value="Pirin_N_dom"/>
</dbReference>
<dbReference type="Pfam" id="PF17954">
    <property type="entry name" value="Pirin_C_2"/>
    <property type="match status" value="1"/>
</dbReference>
<gene>
    <name evidence="6" type="ORF">DLM75_20720</name>
</gene>
<feature type="domain" description="Quercetin 2,3-dioxygenase C-terminal cupin" evidence="5">
    <location>
        <begin position="148"/>
        <end position="232"/>
    </location>
</feature>
<dbReference type="PANTHER" id="PTHR43212">
    <property type="entry name" value="QUERCETIN 2,3-DIOXYGENASE"/>
    <property type="match status" value="1"/>
</dbReference>
<reference evidence="7" key="1">
    <citation type="submission" date="2018-05" db="EMBL/GenBank/DDBJ databases">
        <title>Leptospira yasudae sp. nov. and Leptospira stimsonii sp. nov., two pathogenic species of the genus Leptospira isolated from environmental sources.</title>
        <authorList>
            <person name="Casanovas-Massana A."/>
            <person name="Hamond C."/>
            <person name="Santos L.A."/>
            <person name="Hacker K.P."/>
            <person name="Balassiano I."/>
            <person name="Medeiros M.A."/>
            <person name="Reis M.G."/>
            <person name="Ko A.I."/>
            <person name="Wunder E.A."/>
        </authorList>
    </citation>
    <scope>NUCLEOTIDE SEQUENCE [LARGE SCALE GENOMIC DNA]</scope>
    <source>
        <strain evidence="7">Yale</strain>
    </source>
</reference>
<dbReference type="AlphaFoldDB" id="A0A396YW59"/>
<evidence type="ECO:0000313" key="6">
    <source>
        <dbReference type="EMBL" id="RHX85614.1"/>
    </source>
</evidence>
<sequence length="236" mass="26243">MEAVYHAQETRGKADFGWLKSRHTFSFSSYYEPNRIQFGKLRVLNDDIVIGGKGFPPHPHENMEIVSIPLSGSLEHQDSEGNRSVIQAGEVQIMSAGTGIVHSEYNASPTEAVNFLQIWILPDKTGIAPRYEQKKFNVEDRLGKFQTVVSPEKESGGVWINQNVIFSLANGKRESEIDYIPKNESGGVYFFLISGSVEIEGKKLSARDGLGLPHSSKFEVHFLEDSELLAIDTPSS</sequence>
<evidence type="ECO:0008006" key="8">
    <source>
        <dbReference type="Google" id="ProtNLM"/>
    </source>
</evidence>
<feature type="binding site" evidence="2">
    <location>
        <position position="58"/>
    </location>
    <ligand>
        <name>Fe cation</name>
        <dbReference type="ChEBI" id="CHEBI:24875"/>
    </ligand>
</feature>
<comment type="caution">
    <text evidence="6">The sequence shown here is derived from an EMBL/GenBank/DDBJ whole genome shotgun (WGS) entry which is preliminary data.</text>
</comment>
<keyword evidence="2" id="KW-0408">Iron</keyword>
<evidence type="ECO:0000259" key="5">
    <source>
        <dbReference type="Pfam" id="PF17954"/>
    </source>
</evidence>
<evidence type="ECO:0000256" key="1">
    <source>
        <dbReference type="ARBA" id="ARBA00008416"/>
    </source>
</evidence>
<dbReference type="GO" id="GO:0046872">
    <property type="term" value="F:metal ion binding"/>
    <property type="evidence" value="ECO:0007669"/>
    <property type="project" value="UniProtKB-KW"/>
</dbReference>
<dbReference type="RefSeq" id="WP_118970407.1">
    <property type="nucleotide sequence ID" value="NZ_QHCT01000008.1"/>
</dbReference>
<accession>A0A396YW59</accession>
<comment type="cofactor">
    <cofactor evidence="2">
        <name>Fe cation</name>
        <dbReference type="ChEBI" id="CHEBI:24875"/>
    </cofactor>
    <text evidence="2">Binds 1 Fe cation per subunit.</text>
</comment>
<dbReference type="PANTHER" id="PTHR43212:SF3">
    <property type="entry name" value="QUERCETIN 2,3-DIOXYGENASE"/>
    <property type="match status" value="1"/>
</dbReference>
<comment type="similarity">
    <text evidence="1 3">Belongs to the pirin family.</text>
</comment>
<dbReference type="InterPro" id="IPR041602">
    <property type="entry name" value="Quercetinase_C"/>
</dbReference>
<evidence type="ECO:0000256" key="2">
    <source>
        <dbReference type="PIRSR" id="PIRSR006232-1"/>
    </source>
</evidence>
<dbReference type="EMBL" id="QHCT01000008">
    <property type="protein sequence ID" value="RHX85614.1"/>
    <property type="molecule type" value="Genomic_DNA"/>
</dbReference>
<name>A0A396YW59_9LEPT</name>
<evidence type="ECO:0000256" key="3">
    <source>
        <dbReference type="RuleBase" id="RU003457"/>
    </source>
</evidence>
<protein>
    <recommendedName>
        <fullName evidence="8">Pirin family protein</fullName>
    </recommendedName>
</protein>
<dbReference type="InterPro" id="IPR011051">
    <property type="entry name" value="RmlC_Cupin_sf"/>
</dbReference>
<dbReference type="PIRSF" id="PIRSF006232">
    <property type="entry name" value="Pirin"/>
    <property type="match status" value="1"/>
</dbReference>
<feature type="binding site" evidence="2">
    <location>
        <position position="104"/>
    </location>
    <ligand>
        <name>Fe cation</name>
        <dbReference type="ChEBI" id="CHEBI:24875"/>
    </ligand>
</feature>